<evidence type="ECO:0000256" key="1">
    <source>
        <dbReference type="SAM" id="Phobius"/>
    </source>
</evidence>
<feature type="transmembrane region" description="Helical" evidence="1">
    <location>
        <begin position="36"/>
        <end position="53"/>
    </location>
</feature>
<dbReference type="EMBL" id="CP042913">
    <property type="protein sequence ID" value="QEG33319.1"/>
    <property type="molecule type" value="Genomic_DNA"/>
</dbReference>
<keyword evidence="3" id="KW-1185">Reference proteome</keyword>
<keyword evidence="1" id="KW-0472">Membrane</keyword>
<dbReference type="KEGG" id="bgok:Pr1d_05800"/>
<reference evidence="2 3" key="1">
    <citation type="submission" date="2019-08" db="EMBL/GenBank/DDBJ databases">
        <title>Deep-cultivation of Planctomycetes and their phenomic and genomic characterization uncovers novel biology.</title>
        <authorList>
            <person name="Wiegand S."/>
            <person name="Jogler M."/>
            <person name="Boedeker C."/>
            <person name="Pinto D."/>
            <person name="Vollmers J."/>
            <person name="Rivas-Marin E."/>
            <person name="Kohn T."/>
            <person name="Peeters S.H."/>
            <person name="Heuer A."/>
            <person name="Rast P."/>
            <person name="Oberbeckmann S."/>
            <person name="Bunk B."/>
            <person name="Jeske O."/>
            <person name="Meyerdierks A."/>
            <person name="Storesund J.E."/>
            <person name="Kallscheuer N."/>
            <person name="Luecker S."/>
            <person name="Lage O.M."/>
            <person name="Pohl T."/>
            <person name="Merkel B.J."/>
            <person name="Hornburger P."/>
            <person name="Mueller R.-W."/>
            <person name="Bruemmer F."/>
            <person name="Labrenz M."/>
            <person name="Spormann A.M."/>
            <person name="Op den Camp H."/>
            <person name="Overmann J."/>
            <person name="Amann R."/>
            <person name="Jetten M.S.M."/>
            <person name="Mascher T."/>
            <person name="Medema M.H."/>
            <person name="Devos D.P."/>
            <person name="Kaster A.-K."/>
            <person name="Ovreas L."/>
            <person name="Rohde M."/>
            <person name="Galperin M.Y."/>
            <person name="Jogler C."/>
        </authorList>
    </citation>
    <scope>NUCLEOTIDE SEQUENCE [LARGE SCALE GENOMIC DNA]</scope>
    <source>
        <strain evidence="2 3">Pr1d</strain>
    </source>
</reference>
<protein>
    <submittedName>
        <fullName evidence="2">Uncharacterized protein</fullName>
    </submittedName>
</protein>
<dbReference type="AlphaFoldDB" id="A0A5B9Q6H6"/>
<keyword evidence="1" id="KW-1133">Transmembrane helix</keyword>
<dbReference type="Proteomes" id="UP000323917">
    <property type="component" value="Chromosome"/>
</dbReference>
<feature type="transmembrane region" description="Helical" evidence="1">
    <location>
        <begin position="115"/>
        <end position="135"/>
    </location>
</feature>
<name>A0A5B9Q6H6_9BACT</name>
<evidence type="ECO:0000313" key="2">
    <source>
        <dbReference type="EMBL" id="QEG33319.1"/>
    </source>
</evidence>
<proteinExistence type="predicted"/>
<gene>
    <name evidence="2" type="ORF">Pr1d_05800</name>
</gene>
<sequence>MKLPQFGIKALLAITTLVALWCSTLTAYTGSDDIQVFIWTAIIVMSGAAAGSYSGRRRAYWAGFCGAMLLMSMKNVFVYGAALRWTSTAARALTIFLREDASYQEPIIGNVDSTLMLIIFIAASAVIGWLSVFVYDQCSKAE</sequence>
<dbReference type="RefSeq" id="WP_148072105.1">
    <property type="nucleotide sequence ID" value="NZ_CP042913.1"/>
</dbReference>
<organism evidence="2 3">
    <name type="scientific">Bythopirellula goksoeyrii</name>
    <dbReference type="NCBI Taxonomy" id="1400387"/>
    <lineage>
        <taxon>Bacteria</taxon>
        <taxon>Pseudomonadati</taxon>
        <taxon>Planctomycetota</taxon>
        <taxon>Planctomycetia</taxon>
        <taxon>Pirellulales</taxon>
        <taxon>Lacipirellulaceae</taxon>
        <taxon>Bythopirellula</taxon>
    </lineage>
</organism>
<keyword evidence="1" id="KW-0812">Transmembrane</keyword>
<accession>A0A5B9Q6H6</accession>
<evidence type="ECO:0000313" key="3">
    <source>
        <dbReference type="Proteomes" id="UP000323917"/>
    </source>
</evidence>
<feature type="transmembrane region" description="Helical" evidence="1">
    <location>
        <begin position="60"/>
        <end position="82"/>
    </location>
</feature>